<dbReference type="RefSeq" id="WP_201005919.1">
    <property type="nucleotide sequence ID" value="NZ_BTCL01000038.1"/>
</dbReference>
<dbReference type="Gene3D" id="3.10.180.10">
    <property type="entry name" value="2,3-Dihydroxybiphenyl 1,2-Dioxygenase, domain 1"/>
    <property type="match status" value="1"/>
</dbReference>
<dbReference type="Pfam" id="PF00903">
    <property type="entry name" value="Glyoxalase"/>
    <property type="match status" value="1"/>
</dbReference>
<dbReference type="InterPro" id="IPR029068">
    <property type="entry name" value="Glyas_Bleomycin-R_OHBP_Dase"/>
</dbReference>
<dbReference type="InterPro" id="IPR037523">
    <property type="entry name" value="VOC_core"/>
</dbReference>
<comment type="caution">
    <text evidence="2">The sequence shown here is derived from an EMBL/GenBank/DDBJ whole genome shotgun (WGS) entry which is preliminary data.</text>
</comment>
<sequence>MNVKETGIILFCENYEVALDFYSVKLGLNVRKKGDELSVLDFGGSYLMLEDSGVASLKEKTKAENPTVIRFNVNNFGEAVEELERRGVIVDVKKFDWGTIGVVIDPEGNRIELKD</sequence>
<protein>
    <recommendedName>
        <fullName evidence="1">VOC domain-containing protein</fullName>
    </recommendedName>
</protein>
<dbReference type="EMBL" id="BTCL01000038">
    <property type="protein sequence ID" value="GMK48876.1"/>
    <property type="molecule type" value="Genomic_DNA"/>
</dbReference>
<dbReference type="Proteomes" id="UP001285921">
    <property type="component" value="Unassembled WGS sequence"/>
</dbReference>
<evidence type="ECO:0000259" key="1">
    <source>
        <dbReference type="PROSITE" id="PS51819"/>
    </source>
</evidence>
<dbReference type="SUPFAM" id="SSF54593">
    <property type="entry name" value="Glyoxalase/Bleomycin resistance protein/Dihydroxybiphenyl dioxygenase"/>
    <property type="match status" value="1"/>
</dbReference>
<organism evidence="2 3">
    <name type="scientific">Paenibacillus glycanilyticus</name>
    <dbReference type="NCBI Taxonomy" id="126569"/>
    <lineage>
        <taxon>Bacteria</taxon>
        <taxon>Bacillati</taxon>
        <taxon>Bacillota</taxon>
        <taxon>Bacilli</taxon>
        <taxon>Bacillales</taxon>
        <taxon>Paenibacillaceae</taxon>
        <taxon>Paenibacillus</taxon>
    </lineage>
</organism>
<reference evidence="2 3" key="1">
    <citation type="submission" date="2023-05" db="EMBL/GenBank/DDBJ databases">
        <title>Draft genome of Paenibacillus sp. CCS26.</title>
        <authorList>
            <person name="Akita H."/>
            <person name="Shinto Y."/>
            <person name="Kimura Z."/>
        </authorList>
    </citation>
    <scope>NUCLEOTIDE SEQUENCE [LARGE SCALE GENOMIC DNA]</scope>
    <source>
        <strain evidence="2 3">CCS26</strain>
    </source>
</reference>
<dbReference type="InterPro" id="IPR004360">
    <property type="entry name" value="Glyas_Fos-R_dOase_dom"/>
</dbReference>
<feature type="domain" description="VOC" evidence="1">
    <location>
        <begin position="4"/>
        <end position="115"/>
    </location>
</feature>
<evidence type="ECO:0000313" key="2">
    <source>
        <dbReference type="EMBL" id="GMK48876.1"/>
    </source>
</evidence>
<accession>A0ABQ6NUW1</accession>
<proteinExistence type="predicted"/>
<keyword evidence="3" id="KW-1185">Reference proteome</keyword>
<gene>
    <name evidence="2" type="ORF">PghCCS26_60060</name>
</gene>
<dbReference type="PROSITE" id="PS51819">
    <property type="entry name" value="VOC"/>
    <property type="match status" value="1"/>
</dbReference>
<name>A0ABQ6NUW1_9BACL</name>
<evidence type="ECO:0000313" key="3">
    <source>
        <dbReference type="Proteomes" id="UP001285921"/>
    </source>
</evidence>